<dbReference type="STRING" id="81972.D7L9U3"/>
<keyword evidence="9" id="KW-0325">Glycoprotein</keyword>
<dbReference type="InterPro" id="IPR013210">
    <property type="entry name" value="LRR_N_plant-typ"/>
</dbReference>
<evidence type="ECO:0000313" key="12">
    <source>
        <dbReference type="EMBL" id="EFH58973.1"/>
    </source>
</evidence>
<dbReference type="AlphaFoldDB" id="D7L9U3"/>
<dbReference type="InterPro" id="IPR032675">
    <property type="entry name" value="LRR_dom_sf"/>
</dbReference>
<evidence type="ECO:0000256" key="8">
    <source>
        <dbReference type="ARBA" id="ARBA00023170"/>
    </source>
</evidence>
<evidence type="ECO:0000256" key="6">
    <source>
        <dbReference type="ARBA" id="ARBA00022989"/>
    </source>
</evidence>
<dbReference type="Proteomes" id="UP000008694">
    <property type="component" value="Unassembled WGS sequence"/>
</dbReference>
<evidence type="ECO:0000256" key="2">
    <source>
        <dbReference type="ARBA" id="ARBA00022614"/>
    </source>
</evidence>
<evidence type="ECO:0000256" key="3">
    <source>
        <dbReference type="ARBA" id="ARBA00022692"/>
    </source>
</evidence>
<dbReference type="Gene3D" id="3.80.10.10">
    <property type="entry name" value="Ribonuclease Inhibitor"/>
    <property type="match status" value="1"/>
</dbReference>
<dbReference type="EMBL" id="GL348715">
    <property type="protein sequence ID" value="EFH58973.1"/>
    <property type="molecule type" value="Genomic_DNA"/>
</dbReference>
<feature type="chain" id="PRO_5003102098" description="Leucine-rich repeat-containing N-terminal plant-type domain-containing protein" evidence="10">
    <location>
        <begin position="31"/>
        <end position="124"/>
    </location>
</feature>
<keyword evidence="7" id="KW-0472">Membrane</keyword>
<reference evidence="13" key="1">
    <citation type="journal article" date="2011" name="Nat. Genet.">
        <title>The Arabidopsis lyrata genome sequence and the basis of rapid genome size change.</title>
        <authorList>
            <person name="Hu T.T."/>
            <person name="Pattyn P."/>
            <person name="Bakker E.G."/>
            <person name="Cao J."/>
            <person name="Cheng J.-F."/>
            <person name="Clark R.M."/>
            <person name="Fahlgren N."/>
            <person name="Fawcett J.A."/>
            <person name="Grimwood J."/>
            <person name="Gundlach H."/>
            <person name="Haberer G."/>
            <person name="Hollister J.D."/>
            <person name="Ossowski S."/>
            <person name="Ottilar R.P."/>
            <person name="Salamov A.A."/>
            <person name="Schneeberger K."/>
            <person name="Spannagl M."/>
            <person name="Wang X."/>
            <person name="Yang L."/>
            <person name="Nasrallah M.E."/>
            <person name="Bergelson J."/>
            <person name="Carrington J.C."/>
            <person name="Gaut B.S."/>
            <person name="Schmutz J."/>
            <person name="Mayer K.F.X."/>
            <person name="Van de Peer Y."/>
            <person name="Grigoriev I.V."/>
            <person name="Nordborg M."/>
            <person name="Weigel D."/>
            <person name="Guo Y.-L."/>
        </authorList>
    </citation>
    <scope>NUCLEOTIDE SEQUENCE [LARGE SCALE GENOMIC DNA]</scope>
    <source>
        <strain evidence="13">cv. MN47</strain>
    </source>
</reference>
<evidence type="ECO:0000256" key="7">
    <source>
        <dbReference type="ARBA" id="ARBA00023136"/>
    </source>
</evidence>
<gene>
    <name evidence="12" type="ORF">ARALYDRAFT_897308</name>
</gene>
<evidence type="ECO:0000256" key="5">
    <source>
        <dbReference type="ARBA" id="ARBA00022737"/>
    </source>
</evidence>
<dbReference type="PANTHER" id="PTHR48061:SF46">
    <property type="entry name" value="LEUCINE-RICH REPEAT-CONTAINING N-TERMINAL PLANT-TYPE DOMAIN-CONTAINING PROTEIN"/>
    <property type="match status" value="1"/>
</dbReference>
<name>D7L9U3_ARALL</name>
<evidence type="ECO:0000256" key="9">
    <source>
        <dbReference type="ARBA" id="ARBA00023180"/>
    </source>
</evidence>
<dbReference type="eggNOG" id="KOG0619">
    <property type="taxonomic scope" value="Eukaryota"/>
</dbReference>
<dbReference type="HOGENOM" id="CLU_2007024_0_0_1"/>
<evidence type="ECO:0000313" key="13">
    <source>
        <dbReference type="Proteomes" id="UP000008694"/>
    </source>
</evidence>
<feature type="signal peptide" evidence="10">
    <location>
        <begin position="1"/>
        <end position="30"/>
    </location>
</feature>
<evidence type="ECO:0000256" key="1">
    <source>
        <dbReference type="ARBA" id="ARBA00004479"/>
    </source>
</evidence>
<dbReference type="Gramene" id="scaffold_301278.1">
    <property type="protein sequence ID" value="scaffold_301278.1"/>
    <property type="gene ID" value="scaffold_301278.1"/>
</dbReference>
<keyword evidence="5" id="KW-0677">Repeat</keyword>
<comment type="subcellular location">
    <subcellularLocation>
        <location evidence="1">Membrane</location>
        <topology evidence="1">Single-pass type I membrane protein</topology>
    </subcellularLocation>
</comment>
<keyword evidence="8" id="KW-0675">Receptor</keyword>
<keyword evidence="3" id="KW-0812">Transmembrane</keyword>
<dbReference type="Pfam" id="PF08263">
    <property type="entry name" value="LRRNT_2"/>
    <property type="match status" value="1"/>
</dbReference>
<accession>D7L9U3</accession>
<sequence>MKGFCNSTSITPITLSFLFLLICIFRDVFAVPTRHLCRPEQRDALLEFKNEFKIGKPILQCTGVHPKTESWTNTSDCCNWEGITCNAISGVVIELDLSCSCFHGKLVASMASYIPIVVFKTFIL</sequence>
<keyword evidence="4 10" id="KW-0732">Signal</keyword>
<evidence type="ECO:0000259" key="11">
    <source>
        <dbReference type="Pfam" id="PF08263"/>
    </source>
</evidence>
<feature type="domain" description="Leucine-rich repeat-containing N-terminal plant-type" evidence="11">
    <location>
        <begin position="39"/>
        <end position="86"/>
    </location>
</feature>
<dbReference type="InterPro" id="IPR046956">
    <property type="entry name" value="RLP23-like"/>
</dbReference>
<dbReference type="GO" id="GO:0016020">
    <property type="term" value="C:membrane"/>
    <property type="evidence" value="ECO:0007669"/>
    <property type="project" value="UniProtKB-SubCell"/>
</dbReference>
<evidence type="ECO:0000256" key="4">
    <source>
        <dbReference type="ARBA" id="ARBA00022729"/>
    </source>
</evidence>
<keyword evidence="6" id="KW-1133">Transmembrane helix</keyword>
<dbReference type="PANTHER" id="PTHR48061">
    <property type="entry name" value="LEUCINE-RICH REPEAT RECEPTOR PROTEIN KINASE EMS1-LIKE-RELATED"/>
    <property type="match status" value="1"/>
</dbReference>
<proteinExistence type="predicted"/>
<keyword evidence="13" id="KW-1185">Reference proteome</keyword>
<protein>
    <recommendedName>
        <fullName evidence="11">Leucine-rich repeat-containing N-terminal plant-type domain-containing protein</fullName>
    </recommendedName>
</protein>
<keyword evidence="2" id="KW-0433">Leucine-rich repeat</keyword>
<organism evidence="13">
    <name type="scientific">Arabidopsis lyrata subsp. lyrata</name>
    <name type="common">Lyre-leaved rock-cress</name>
    <dbReference type="NCBI Taxonomy" id="81972"/>
    <lineage>
        <taxon>Eukaryota</taxon>
        <taxon>Viridiplantae</taxon>
        <taxon>Streptophyta</taxon>
        <taxon>Embryophyta</taxon>
        <taxon>Tracheophyta</taxon>
        <taxon>Spermatophyta</taxon>
        <taxon>Magnoliopsida</taxon>
        <taxon>eudicotyledons</taxon>
        <taxon>Gunneridae</taxon>
        <taxon>Pentapetalae</taxon>
        <taxon>rosids</taxon>
        <taxon>malvids</taxon>
        <taxon>Brassicales</taxon>
        <taxon>Brassicaceae</taxon>
        <taxon>Camelineae</taxon>
        <taxon>Arabidopsis</taxon>
    </lineage>
</organism>
<evidence type="ECO:0000256" key="10">
    <source>
        <dbReference type="SAM" id="SignalP"/>
    </source>
</evidence>